<accession>A0A3B4W951</accession>
<sequence>MPLLVTDYSWTQTDTTVYIHVPLKGAKVGKVDIVSTDEYLKVKLANNRTRCVSILTGSWCPTTQHLFNR</sequence>
<organism evidence="2 3">
    <name type="scientific">Seriola lalandi dorsalis</name>
    <dbReference type="NCBI Taxonomy" id="1841481"/>
    <lineage>
        <taxon>Eukaryota</taxon>
        <taxon>Metazoa</taxon>
        <taxon>Chordata</taxon>
        <taxon>Craniata</taxon>
        <taxon>Vertebrata</taxon>
        <taxon>Euteleostomi</taxon>
        <taxon>Actinopterygii</taxon>
        <taxon>Neopterygii</taxon>
        <taxon>Teleostei</taxon>
        <taxon>Neoteleostei</taxon>
        <taxon>Acanthomorphata</taxon>
        <taxon>Carangaria</taxon>
        <taxon>Carangiformes</taxon>
        <taxon>Carangidae</taxon>
        <taxon>Seriola</taxon>
    </lineage>
</organism>
<dbReference type="GO" id="GO:0036159">
    <property type="term" value="P:inner dynein arm assembly"/>
    <property type="evidence" value="ECO:0007669"/>
    <property type="project" value="TreeGrafter"/>
</dbReference>
<dbReference type="STRING" id="1841481.ENSSLDP00000000015"/>
<keyword evidence="3" id="KW-1185">Reference proteome</keyword>
<dbReference type="AlphaFoldDB" id="A0A3B4W951"/>
<dbReference type="InterPro" id="IPR008978">
    <property type="entry name" value="HSP20-like_chaperone"/>
</dbReference>
<dbReference type="Proteomes" id="UP000261360">
    <property type="component" value="Unplaced"/>
</dbReference>
<dbReference type="Ensembl" id="ENSSLDT00000000039.1">
    <property type="protein sequence ID" value="ENSSLDP00000000015.1"/>
    <property type="gene ID" value="ENSSLDG00000000039.1"/>
</dbReference>
<dbReference type="GO" id="GO:0036158">
    <property type="term" value="P:outer dynein arm assembly"/>
    <property type="evidence" value="ECO:0007669"/>
    <property type="project" value="TreeGrafter"/>
</dbReference>
<dbReference type="Pfam" id="PF04969">
    <property type="entry name" value="CS"/>
    <property type="match status" value="1"/>
</dbReference>
<dbReference type="InterPro" id="IPR007052">
    <property type="entry name" value="CS_dom"/>
</dbReference>
<evidence type="ECO:0000259" key="1">
    <source>
        <dbReference type="Pfam" id="PF04969"/>
    </source>
</evidence>
<dbReference type="SUPFAM" id="SSF49764">
    <property type="entry name" value="HSP20-like chaperones"/>
    <property type="match status" value="1"/>
</dbReference>
<dbReference type="PANTHER" id="PTHR46492:SF1">
    <property type="entry name" value="DYNEIN AXONEMAL ASSEMBLY FACTOR 4"/>
    <property type="match status" value="1"/>
</dbReference>
<dbReference type="GO" id="GO:0007368">
    <property type="term" value="P:determination of left/right symmetry"/>
    <property type="evidence" value="ECO:0007669"/>
    <property type="project" value="TreeGrafter"/>
</dbReference>
<dbReference type="GeneTree" id="ENSGT00940000179173"/>
<dbReference type="GO" id="GO:0003351">
    <property type="term" value="P:epithelial cilium movement involved in extracellular fluid movement"/>
    <property type="evidence" value="ECO:0007669"/>
    <property type="project" value="TreeGrafter"/>
</dbReference>
<proteinExistence type="predicted"/>
<feature type="domain" description="CS" evidence="1">
    <location>
        <begin position="7"/>
        <end position="50"/>
    </location>
</feature>
<dbReference type="GO" id="GO:0005576">
    <property type="term" value="C:extracellular region"/>
    <property type="evidence" value="ECO:0007669"/>
    <property type="project" value="GOC"/>
</dbReference>
<dbReference type="Gene3D" id="2.60.40.790">
    <property type="match status" value="1"/>
</dbReference>
<evidence type="ECO:0000313" key="2">
    <source>
        <dbReference type="Ensembl" id="ENSSLDP00000000015.1"/>
    </source>
</evidence>
<evidence type="ECO:0000313" key="3">
    <source>
        <dbReference type="Proteomes" id="UP000261360"/>
    </source>
</evidence>
<dbReference type="PANTHER" id="PTHR46492">
    <property type="entry name" value="DYNEIN ASSEMBLY FACTOR 4, AXONEMAL"/>
    <property type="match status" value="1"/>
</dbReference>
<protein>
    <recommendedName>
        <fullName evidence="1">CS domain-containing protein</fullName>
    </recommendedName>
</protein>
<name>A0A3B4W951_SERLL</name>
<dbReference type="InterPro" id="IPR052004">
    <property type="entry name" value="Dynein_assembly_factor_4"/>
</dbReference>
<dbReference type="GO" id="GO:0030331">
    <property type="term" value="F:nuclear estrogen receptor binding"/>
    <property type="evidence" value="ECO:0007669"/>
    <property type="project" value="TreeGrafter"/>
</dbReference>
<reference evidence="2" key="1">
    <citation type="submission" date="2025-08" db="UniProtKB">
        <authorList>
            <consortium name="Ensembl"/>
        </authorList>
    </citation>
    <scope>IDENTIFICATION</scope>
</reference>
<dbReference type="GO" id="GO:0007507">
    <property type="term" value="P:heart development"/>
    <property type="evidence" value="ECO:0007669"/>
    <property type="project" value="TreeGrafter"/>
</dbReference>
<reference evidence="2" key="2">
    <citation type="submission" date="2025-09" db="UniProtKB">
        <authorList>
            <consortium name="Ensembl"/>
        </authorList>
    </citation>
    <scope>IDENTIFICATION</scope>
</reference>